<dbReference type="EMBL" id="AP005644">
    <property type="protein sequence ID" value="BAD17494.1"/>
    <property type="molecule type" value="Genomic_DNA"/>
</dbReference>
<feature type="compositionally biased region" description="Gly residues" evidence="1">
    <location>
        <begin position="37"/>
        <end position="49"/>
    </location>
</feature>
<keyword evidence="2" id="KW-0732">Signal</keyword>
<sequence length="729" mass="78435">MSSKGLVVFALLLLAAAFLATSEAANSQPTYPPANGGSDGQAGGSSAAGGNGKSAGYVAPYYPGPWWWPNGGGFYPPPPFNGGPGWYDPQFGGCPFGCCGYGAFNECLQCSHFSPLPSPSRALHEPSPREGSLSLSLVFSRRHRFPPSPPKTSTAFAHSRVRLARWPTGRSPLTPCAAALPPLHAKPTAAVIVDVIHGPPRHSTPHPSKSVTASAPLDRPRQLALLDRASPRSRGSISAARSTAFAAQRIHAVAAFALPTIPPLPPVNTSRAPLTANVGFPPPNRPLLLAYKARALPSRFVSASLETPAPLLPAASCSPPPRRRDHLATTPSASPTLLLSRRPSAFSFVSAPCRRFRRRLTPPRARVRAPLSLPSRDHIPDPTSLVAVASHRPAGGSRSLRFAAARRNASRVVGRPIPGASSSSSSPFAPARVADHVAATSAPGPLDWVKSRPVFDCLRIVAVIGFSSIAGRTTLIPCRSTLVVPRYSCSLSAYTKYPTYTVVCRKLGKWVCEAFKTRHVVSTRLPEWKRIVVLLGSWTLGVRENEKGSGSRLIKWNGSGSRETVGSAAAVVGVRLVRVVGCILGLSELQPKLSTMSWDWYRDRGFVGSSSRRFPYDTLLSGAVVRQYQIGREIIKFSSTLRVFRFVFARVRQSNRRDTDGQTDDIAPIISTEYCLHAASRMYCVILDFTLDVTSELRLKVTSLPMHCPRAIQKIASLRSFGGQKLVPT</sequence>
<feature type="signal peptide" evidence="2">
    <location>
        <begin position="1"/>
        <end position="24"/>
    </location>
</feature>
<gene>
    <name evidence="3" type="ORF">OSJNBb0046O12.6</name>
    <name evidence="4" type="ORF">OSJNBb0056I22.46</name>
</gene>
<evidence type="ECO:0000313" key="5">
    <source>
        <dbReference type="Proteomes" id="UP000000763"/>
    </source>
</evidence>
<evidence type="ECO:0000256" key="1">
    <source>
        <dbReference type="SAM" id="MobiDB-lite"/>
    </source>
</evidence>
<organism evidence="4 5">
    <name type="scientific">Oryza sativa subsp. japonica</name>
    <name type="common">Rice</name>
    <dbReference type="NCBI Taxonomy" id="39947"/>
    <lineage>
        <taxon>Eukaryota</taxon>
        <taxon>Viridiplantae</taxon>
        <taxon>Streptophyta</taxon>
        <taxon>Embryophyta</taxon>
        <taxon>Tracheophyta</taxon>
        <taxon>Spermatophyta</taxon>
        <taxon>Magnoliopsida</taxon>
        <taxon>Liliopsida</taxon>
        <taxon>Poales</taxon>
        <taxon>Poaceae</taxon>
        <taxon>BOP clade</taxon>
        <taxon>Oryzoideae</taxon>
        <taxon>Oryzeae</taxon>
        <taxon>Oryzinae</taxon>
        <taxon>Oryza</taxon>
        <taxon>Oryza sativa</taxon>
    </lineage>
</organism>
<reference evidence="4" key="2">
    <citation type="submission" date="2002-08" db="EMBL/GenBank/DDBJ databases">
        <title>Oryza sativa nipponbare(GA3) genomic DNA, chromosome 2, BAC clone:OSJNBb0056I22.</title>
        <authorList>
            <person name="Sasaki T."/>
            <person name="Matsumoto T."/>
            <person name="Katayose Y."/>
        </authorList>
    </citation>
    <scope>NUCLEOTIDE SEQUENCE</scope>
</reference>
<dbReference type="AlphaFoldDB" id="Q6YY06"/>
<name>Q6YY06_ORYSJ</name>
<protein>
    <submittedName>
        <fullName evidence="4">Uncharacterized protein</fullName>
    </submittedName>
</protein>
<evidence type="ECO:0000256" key="2">
    <source>
        <dbReference type="SAM" id="SignalP"/>
    </source>
</evidence>
<reference evidence="5" key="3">
    <citation type="journal article" date="2005" name="Nature">
        <title>The map-based sequence of the rice genome.</title>
        <authorList>
            <consortium name="International rice genome sequencing project (IRGSP)"/>
            <person name="Matsumoto T."/>
            <person name="Wu J."/>
            <person name="Kanamori H."/>
            <person name="Katayose Y."/>
            <person name="Fujisawa M."/>
            <person name="Namiki N."/>
            <person name="Mizuno H."/>
            <person name="Yamamoto K."/>
            <person name="Antonio B.A."/>
            <person name="Baba T."/>
            <person name="Sakata K."/>
            <person name="Nagamura Y."/>
            <person name="Aoki H."/>
            <person name="Arikawa K."/>
            <person name="Arita K."/>
            <person name="Bito T."/>
            <person name="Chiden Y."/>
            <person name="Fujitsuka N."/>
            <person name="Fukunaka R."/>
            <person name="Hamada M."/>
            <person name="Harada C."/>
            <person name="Hayashi A."/>
            <person name="Hijishita S."/>
            <person name="Honda M."/>
            <person name="Hosokawa S."/>
            <person name="Ichikawa Y."/>
            <person name="Idonuma A."/>
            <person name="Iijima M."/>
            <person name="Ikeda M."/>
            <person name="Ikeno M."/>
            <person name="Ito K."/>
            <person name="Ito S."/>
            <person name="Ito T."/>
            <person name="Ito Y."/>
            <person name="Ito Y."/>
            <person name="Iwabuchi A."/>
            <person name="Kamiya K."/>
            <person name="Karasawa W."/>
            <person name="Kurita K."/>
            <person name="Katagiri S."/>
            <person name="Kikuta A."/>
            <person name="Kobayashi H."/>
            <person name="Kobayashi N."/>
            <person name="Machita K."/>
            <person name="Maehara T."/>
            <person name="Masukawa M."/>
            <person name="Mizubayashi T."/>
            <person name="Mukai Y."/>
            <person name="Nagasaki H."/>
            <person name="Nagata Y."/>
            <person name="Naito S."/>
            <person name="Nakashima M."/>
            <person name="Nakama Y."/>
            <person name="Nakamichi Y."/>
            <person name="Nakamura M."/>
            <person name="Meguro A."/>
            <person name="Negishi M."/>
            <person name="Ohta I."/>
            <person name="Ohta T."/>
            <person name="Okamoto M."/>
            <person name="Ono N."/>
            <person name="Saji S."/>
            <person name="Sakaguchi M."/>
            <person name="Sakai K."/>
            <person name="Shibata M."/>
            <person name="Shimokawa T."/>
            <person name="Song J."/>
            <person name="Takazaki Y."/>
            <person name="Terasawa K."/>
            <person name="Tsugane M."/>
            <person name="Tsuji K."/>
            <person name="Ueda S."/>
            <person name="Waki K."/>
            <person name="Yamagata H."/>
            <person name="Yamamoto M."/>
            <person name="Yamamoto S."/>
            <person name="Yamane H."/>
            <person name="Yoshiki S."/>
            <person name="Yoshihara R."/>
            <person name="Yukawa K."/>
            <person name="Zhong H."/>
            <person name="Yano M."/>
            <person name="Yuan Q."/>
            <person name="Ouyang S."/>
            <person name="Liu J."/>
            <person name="Jones K.M."/>
            <person name="Gansberger K."/>
            <person name="Moffat K."/>
            <person name="Hill J."/>
            <person name="Bera J."/>
            <person name="Fadrosh D."/>
            <person name="Jin S."/>
            <person name="Johri S."/>
            <person name="Kim M."/>
            <person name="Overton L."/>
            <person name="Reardon M."/>
            <person name="Tsitrin T."/>
            <person name="Vuong H."/>
            <person name="Weaver B."/>
            <person name="Ciecko A."/>
            <person name="Tallon L."/>
            <person name="Jackson J."/>
            <person name="Pai G."/>
            <person name="Aken S.V."/>
            <person name="Utterback T."/>
            <person name="Reidmuller S."/>
            <person name="Feldblyum T."/>
            <person name="Hsiao J."/>
            <person name="Zismann V."/>
            <person name="Iobst S."/>
            <person name="de Vazeille A.R."/>
            <person name="Buell C.R."/>
            <person name="Ying K."/>
            <person name="Li Y."/>
            <person name="Lu T."/>
            <person name="Huang Y."/>
            <person name="Zhao Q."/>
            <person name="Feng Q."/>
            <person name="Zhang L."/>
            <person name="Zhu J."/>
            <person name="Weng Q."/>
            <person name="Mu J."/>
            <person name="Lu Y."/>
            <person name="Fan D."/>
            <person name="Liu Y."/>
            <person name="Guan J."/>
            <person name="Zhang Y."/>
            <person name="Yu S."/>
            <person name="Liu X."/>
            <person name="Zhang Y."/>
            <person name="Hong G."/>
            <person name="Han B."/>
            <person name="Choisne N."/>
            <person name="Demange N."/>
            <person name="Orjeda G."/>
            <person name="Samain S."/>
            <person name="Cattolico L."/>
            <person name="Pelletier E."/>
            <person name="Couloux A."/>
            <person name="Segurens B."/>
            <person name="Wincker P."/>
            <person name="D'Hont A."/>
            <person name="Scarpelli C."/>
            <person name="Weissenbach J."/>
            <person name="Salanoubat M."/>
            <person name="Quetier F."/>
            <person name="Yu Y."/>
            <person name="Kim H.R."/>
            <person name="Rambo T."/>
            <person name="Currie J."/>
            <person name="Collura K."/>
            <person name="Luo M."/>
            <person name="Yang T."/>
            <person name="Ammiraju J.S.S."/>
            <person name="Engler F."/>
            <person name="Soderlund C."/>
            <person name="Wing R.A."/>
            <person name="Palmer L.E."/>
            <person name="de la Bastide M."/>
            <person name="Spiegel L."/>
            <person name="Nascimento L."/>
            <person name="Zutavern T."/>
            <person name="O'Shaughnessy A."/>
            <person name="Dike S."/>
            <person name="Dedhia N."/>
            <person name="Preston R."/>
            <person name="Balija V."/>
            <person name="McCombie W.R."/>
            <person name="Chow T."/>
            <person name="Chen H."/>
            <person name="Chung M."/>
            <person name="Chen C."/>
            <person name="Shaw J."/>
            <person name="Wu H."/>
            <person name="Hsiao K."/>
            <person name="Chao Y."/>
            <person name="Chu M."/>
            <person name="Cheng C."/>
            <person name="Hour A."/>
            <person name="Lee P."/>
            <person name="Lin S."/>
            <person name="Lin Y."/>
            <person name="Liou J."/>
            <person name="Liu S."/>
            <person name="Hsing Y."/>
            <person name="Raghuvanshi S."/>
            <person name="Mohanty A."/>
            <person name="Bharti A.K."/>
            <person name="Gaur A."/>
            <person name="Gupta V."/>
            <person name="Kumar D."/>
            <person name="Ravi V."/>
            <person name="Vij S."/>
            <person name="Kapur A."/>
            <person name="Khurana P."/>
            <person name="Khurana P."/>
            <person name="Khurana J.P."/>
            <person name="Tyagi A.K."/>
            <person name="Gaikwad K."/>
            <person name="Singh A."/>
            <person name="Dalal V."/>
            <person name="Srivastava S."/>
            <person name="Dixit A."/>
            <person name="Pal A.K."/>
            <person name="Ghazi I.A."/>
            <person name="Yadav M."/>
            <person name="Pandit A."/>
            <person name="Bhargava A."/>
            <person name="Sureshbabu K."/>
            <person name="Batra K."/>
            <person name="Sharma T.R."/>
            <person name="Mohapatra T."/>
            <person name="Singh N.K."/>
            <person name="Messing J."/>
            <person name="Nelson A.B."/>
            <person name="Fuks G."/>
            <person name="Kavchok S."/>
            <person name="Keizer G."/>
            <person name="Linton E."/>
            <person name="Llaca V."/>
            <person name="Song R."/>
            <person name="Tanyolac B."/>
            <person name="Young S."/>
            <person name="Ho-Il K."/>
            <person name="Hahn J.H."/>
            <person name="Sangsakoo G."/>
            <person name="Vanavichit A."/>
            <person name="de Mattos Luiz.A.T."/>
            <person name="Zimmer P.D."/>
            <person name="Malone G."/>
            <person name="Dellagostin O."/>
            <person name="de Oliveira A.C."/>
            <person name="Bevan M."/>
            <person name="Bancroft I."/>
            <person name="Minx P."/>
            <person name="Cordum H."/>
            <person name="Wilson R."/>
            <person name="Cheng Z."/>
            <person name="Jin W."/>
            <person name="Jiang J."/>
            <person name="Leong S.A."/>
            <person name="Iwama H."/>
            <person name="Gojobori T."/>
            <person name="Itoh T."/>
            <person name="Niimura Y."/>
            <person name="Fujii Y."/>
            <person name="Habara T."/>
            <person name="Sakai H."/>
            <person name="Sato Y."/>
            <person name="Wilson G."/>
            <person name="Kumar K."/>
            <person name="McCouch S."/>
            <person name="Juretic N."/>
            <person name="Hoen D."/>
            <person name="Wright S."/>
            <person name="Bruskiewich R."/>
            <person name="Bureau T."/>
            <person name="Miyao A."/>
            <person name="Hirochika H."/>
            <person name="Nishikawa T."/>
            <person name="Kadowaki K."/>
            <person name="Sugiura M."/>
            <person name="Burr B."/>
            <person name="Sasaki T."/>
        </authorList>
    </citation>
    <scope>NUCLEOTIDE SEQUENCE [LARGE SCALE GENOMIC DNA]</scope>
    <source>
        <strain evidence="5">cv. Nipponbare</strain>
    </source>
</reference>
<feature type="region of interest" description="Disordered" evidence="1">
    <location>
        <begin position="28"/>
        <end position="49"/>
    </location>
</feature>
<dbReference type="Proteomes" id="UP000000763">
    <property type="component" value="Chromosome 2"/>
</dbReference>
<evidence type="ECO:0000313" key="4">
    <source>
        <dbReference type="EMBL" id="BAD17494.1"/>
    </source>
</evidence>
<accession>Q6YY06</accession>
<proteinExistence type="predicted"/>
<feature type="chain" id="PRO_5010142791" evidence="2">
    <location>
        <begin position="25"/>
        <end position="729"/>
    </location>
</feature>
<dbReference type="EMBL" id="AP005643">
    <property type="protein sequence ID" value="BAD17442.1"/>
    <property type="molecule type" value="Genomic_DNA"/>
</dbReference>
<feature type="region of interest" description="Disordered" evidence="1">
    <location>
        <begin position="311"/>
        <end position="335"/>
    </location>
</feature>
<evidence type="ECO:0000313" key="3">
    <source>
        <dbReference type="EMBL" id="BAD17442.1"/>
    </source>
</evidence>
<reference evidence="3" key="1">
    <citation type="submission" date="2002-08" db="EMBL/GenBank/DDBJ databases">
        <title>Oryza sativa nipponbare(GA3) genomic DNA, chromosome 2, BAC clone:OSJNBb0046O12.</title>
        <authorList>
            <person name="Sasaki T."/>
            <person name="Matsumoto T."/>
            <person name="Katayose Y."/>
        </authorList>
    </citation>
    <scope>NUCLEOTIDE SEQUENCE</scope>
</reference>
<reference evidence="5" key="4">
    <citation type="journal article" date="2008" name="Nucleic Acids Res.">
        <title>The rice annotation project database (RAP-DB): 2008 update.</title>
        <authorList>
            <consortium name="The rice annotation project (RAP)"/>
        </authorList>
    </citation>
    <scope>GENOME REANNOTATION</scope>
    <source>
        <strain evidence="5">cv. Nipponbare</strain>
    </source>
</reference>